<proteinExistence type="predicted"/>
<reference evidence="2 3" key="1">
    <citation type="journal article" date="2014" name="Mol. Biol. Evol.">
        <title>Massive expansion of Ubiquitination-related gene families within the Chlamydiae.</title>
        <authorList>
            <person name="Domman D."/>
            <person name="Collingro A."/>
            <person name="Lagkouvardos I."/>
            <person name="Gehre L."/>
            <person name="Weinmaier T."/>
            <person name="Rattei T."/>
            <person name="Subtil A."/>
            <person name="Horn M."/>
        </authorList>
    </citation>
    <scope>NUCLEOTIDE SEQUENCE [LARGE SCALE GENOMIC DNA]</scope>
    <source>
        <strain evidence="2 3">OEW1</strain>
    </source>
</reference>
<evidence type="ECO:0000313" key="2">
    <source>
        <dbReference type="EMBL" id="KIA76116.1"/>
    </source>
</evidence>
<dbReference type="RefSeq" id="WP_013924368.1">
    <property type="nucleotide sequence ID" value="NZ_JSAM01000130.1"/>
</dbReference>
<dbReference type="AlphaFoldDB" id="A0A0C1BX74"/>
<name>A0A0C1BX74_9BACT</name>
<dbReference type="PATRIC" id="fig|83552.4.peg.2761"/>
<accession>A0A0C1BX74</accession>
<comment type="caution">
    <text evidence="2">The sequence shown here is derived from an EMBL/GenBank/DDBJ whole genome shotgun (WGS) entry which is preliminary data.</text>
</comment>
<sequence length="346" mass="39395">MDYHVFLDSVSQSFATKFEERPRESQEITIDITDSSGMKKPFEVKDICFLLSLERFRELAQITPLPENFDDLITKIWSQMGKGHGTSYLEIKINTILRIKNLFYDLVIVPSKDGKRNFLFRESSDLITQQPQTYLAPILDAFELIQEIKQGEYAIVSAMDPKPILASWHFATCIGFVAFNEAYRIGILAHIDLGATYGQMFQEIKRYFKNLGSGPIKIDYVLTGGSCTPVCTDAIRGESLDLREHFKAAIQKEDDDLFQFILIQEIETKISAVELNKDASWGSSMRLNRSIALDTRKTSPLSELMSYEARLNPDSSLHKREGTQKEAIDFSKERLTHPELKPASLS</sequence>
<protein>
    <submittedName>
        <fullName evidence="2">Uncharacterized protein</fullName>
    </submittedName>
</protein>
<gene>
    <name evidence="2" type="ORF">DB43_AT00020</name>
</gene>
<organism evidence="2 3">
    <name type="scientific">Parachlamydia acanthamoebae</name>
    <dbReference type="NCBI Taxonomy" id="83552"/>
    <lineage>
        <taxon>Bacteria</taxon>
        <taxon>Pseudomonadati</taxon>
        <taxon>Chlamydiota</taxon>
        <taxon>Chlamydiia</taxon>
        <taxon>Parachlamydiales</taxon>
        <taxon>Parachlamydiaceae</taxon>
        <taxon>Parachlamydia</taxon>
    </lineage>
</organism>
<feature type="region of interest" description="Disordered" evidence="1">
    <location>
        <begin position="313"/>
        <end position="346"/>
    </location>
</feature>
<feature type="compositionally biased region" description="Basic and acidic residues" evidence="1">
    <location>
        <begin position="316"/>
        <end position="340"/>
    </location>
</feature>
<evidence type="ECO:0000313" key="3">
    <source>
        <dbReference type="Proteomes" id="UP000031307"/>
    </source>
</evidence>
<evidence type="ECO:0000256" key="1">
    <source>
        <dbReference type="SAM" id="MobiDB-lite"/>
    </source>
</evidence>
<dbReference type="EMBL" id="JSAM01000130">
    <property type="protein sequence ID" value="KIA76116.1"/>
    <property type="molecule type" value="Genomic_DNA"/>
</dbReference>
<dbReference type="Proteomes" id="UP000031307">
    <property type="component" value="Unassembled WGS sequence"/>
</dbReference>